<comment type="caution">
    <text evidence="1">The sequence shown here is derived from an EMBL/GenBank/DDBJ whole genome shotgun (WGS) entry which is preliminary data.</text>
</comment>
<organism evidence="1 2">
    <name type="scientific">Rickettsia bellii str. RML Mogi</name>
    <dbReference type="NCBI Taxonomy" id="1359194"/>
    <lineage>
        <taxon>Bacteria</taxon>
        <taxon>Pseudomonadati</taxon>
        <taxon>Pseudomonadota</taxon>
        <taxon>Alphaproteobacteria</taxon>
        <taxon>Rickettsiales</taxon>
        <taxon>Rickettsiaceae</taxon>
        <taxon>Rickettsieae</taxon>
        <taxon>Rickettsia</taxon>
        <taxon>belli group</taxon>
    </lineage>
</organism>
<name>A0A0F3QMK6_RICBE</name>
<dbReference type="Pfam" id="PF13551">
    <property type="entry name" value="HTH_29"/>
    <property type="match status" value="1"/>
</dbReference>
<gene>
    <name evidence="1" type="ORF">RBEMOGI_1304</name>
</gene>
<evidence type="ECO:0000313" key="1">
    <source>
        <dbReference type="EMBL" id="KJV92669.1"/>
    </source>
</evidence>
<dbReference type="Proteomes" id="UP000033689">
    <property type="component" value="Unassembled WGS sequence"/>
</dbReference>
<dbReference type="PATRIC" id="fig|1359194.3.peg.1329"/>
<reference evidence="1 2" key="1">
    <citation type="submission" date="2015-02" db="EMBL/GenBank/DDBJ databases">
        <title>Genome Sequencing of Rickettsiales.</title>
        <authorList>
            <person name="Daugherty S.C."/>
            <person name="Su Q."/>
            <person name="Abolude K."/>
            <person name="Beier-Sexton M."/>
            <person name="Carlyon J.A."/>
            <person name="Carter R."/>
            <person name="Day N.P."/>
            <person name="Dumler S.J."/>
            <person name="Dyachenko V."/>
            <person name="Godinez A."/>
            <person name="Kurtti T.J."/>
            <person name="Lichay M."/>
            <person name="Mullins K.E."/>
            <person name="Ott S."/>
            <person name="Pappas-Brown V."/>
            <person name="Paris D.H."/>
            <person name="Patel P."/>
            <person name="Richards A.L."/>
            <person name="Sadzewicz L."/>
            <person name="Sears K."/>
            <person name="Seidman D."/>
            <person name="Sengamalay N."/>
            <person name="Stenos J."/>
            <person name="Tallon L.J."/>
            <person name="Vincent G."/>
            <person name="Fraser C.M."/>
            <person name="Munderloh U."/>
            <person name="Dunning-Hotopp J.C."/>
        </authorList>
    </citation>
    <scope>NUCLEOTIDE SEQUENCE [LARGE SCALE GENOMIC DNA]</scope>
    <source>
        <strain evidence="1 2">RML Mogi</strain>
    </source>
</reference>
<accession>A0A0F3QMK6</accession>
<dbReference type="AlphaFoldDB" id="A0A0F3QMK6"/>
<sequence length="76" mass="8882">MGYSRDSYYRFKELYETGGEEALYEISRRKPIIANRVDPSIEKAVMDMAIEYPAYGQLRVSNELKKSGILVYHLEE</sequence>
<protein>
    <submittedName>
        <fullName evidence="1">Winged helix-turn helix family protein</fullName>
    </submittedName>
</protein>
<evidence type="ECO:0000313" key="2">
    <source>
        <dbReference type="Proteomes" id="UP000033689"/>
    </source>
</evidence>
<proteinExistence type="predicted"/>
<dbReference type="EMBL" id="LAOJ01000001">
    <property type="protein sequence ID" value="KJV92669.1"/>
    <property type="molecule type" value="Genomic_DNA"/>
</dbReference>